<evidence type="ECO:0000256" key="1">
    <source>
        <dbReference type="SAM" id="Coils"/>
    </source>
</evidence>
<dbReference type="EMBL" id="AQQV01000002">
    <property type="protein sequence ID" value="ORE87429.1"/>
    <property type="molecule type" value="Genomic_DNA"/>
</dbReference>
<evidence type="ECO:0000313" key="2">
    <source>
        <dbReference type="EMBL" id="ORE87429.1"/>
    </source>
</evidence>
<keyword evidence="3" id="KW-1185">Reference proteome</keyword>
<feature type="coiled-coil region" evidence="1">
    <location>
        <begin position="20"/>
        <end position="61"/>
    </location>
</feature>
<comment type="caution">
    <text evidence="2">The sequence shown here is derived from an EMBL/GenBank/DDBJ whole genome shotgun (WGS) entry which is preliminary data.</text>
</comment>
<accession>A0A1Y1SEP6</accession>
<evidence type="ECO:0008006" key="4">
    <source>
        <dbReference type="Google" id="ProtNLM"/>
    </source>
</evidence>
<reference evidence="2 3" key="1">
    <citation type="submission" date="2013-04" db="EMBL/GenBank/DDBJ databases">
        <title>Oceanococcus atlanticus 22II-S10r2 Genome Sequencing.</title>
        <authorList>
            <person name="Lai Q."/>
            <person name="Li G."/>
            <person name="Shao Z."/>
        </authorList>
    </citation>
    <scope>NUCLEOTIDE SEQUENCE [LARGE SCALE GENOMIC DNA]</scope>
    <source>
        <strain evidence="2 3">22II-S10r2</strain>
    </source>
</reference>
<dbReference type="STRING" id="1317117.ATO7_10317"/>
<organism evidence="2 3">
    <name type="scientific">Oceanococcus atlanticus</name>
    <dbReference type="NCBI Taxonomy" id="1317117"/>
    <lineage>
        <taxon>Bacteria</taxon>
        <taxon>Pseudomonadati</taxon>
        <taxon>Pseudomonadota</taxon>
        <taxon>Gammaproteobacteria</taxon>
        <taxon>Chromatiales</taxon>
        <taxon>Oceanococcaceae</taxon>
        <taxon>Oceanococcus</taxon>
    </lineage>
</organism>
<sequence length="64" mass="7859">MTEQQWLKLERRIDALLDSHAALRESNRKLRIERQDLYERNAELRQRLENVIERIKRLELESDA</sequence>
<protein>
    <recommendedName>
        <fullName evidence="4">TIGR02449 family protein</fullName>
    </recommendedName>
</protein>
<dbReference type="Proteomes" id="UP000192342">
    <property type="component" value="Unassembled WGS sequence"/>
</dbReference>
<dbReference type="RefSeq" id="WP_083561663.1">
    <property type="nucleotide sequence ID" value="NZ_AQQV01000002.1"/>
</dbReference>
<evidence type="ECO:0000313" key="3">
    <source>
        <dbReference type="Proteomes" id="UP000192342"/>
    </source>
</evidence>
<name>A0A1Y1SEP6_9GAMM</name>
<gene>
    <name evidence="2" type="ORF">ATO7_10317</name>
</gene>
<dbReference type="AlphaFoldDB" id="A0A1Y1SEP6"/>
<keyword evidence="1" id="KW-0175">Coiled coil</keyword>
<proteinExistence type="predicted"/>